<gene>
    <name evidence="2" type="ORF">AsFPU1_0589</name>
</gene>
<proteinExistence type="predicted"/>
<dbReference type="PANTHER" id="PTHR34314">
    <property type="entry name" value="CRENARCHAEAL PROTEIN, PUTATIVE-RELATED"/>
    <property type="match status" value="1"/>
</dbReference>
<dbReference type="Proteomes" id="UP000287247">
    <property type="component" value="Unassembled WGS sequence"/>
</dbReference>
<dbReference type="PANTHER" id="PTHR34314:SF6">
    <property type="entry name" value="DUF3782 DOMAIN-CONTAINING PROTEIN"/>
    <property type="match status" value="1"/>
</dbReference>
<evidence type="ECO:0000256" key="1">
    <source>
        <dbReference type="SAM" id="Coils"/>
    </source>
</evidence>
<evidence type="ECO:0000313" key="3">
    <source>
        <dbReference type="Proteomes" id="UP000287247"/>
    </source>
</evidence>
<dbReference type="AlphaFoldDB" id="A0A401ID34"/>
<dbReference type="EMBL" id="BDQK01000001">
    <property type="protein sequence ID" value="GBF79197.1"/>
    <property type="molecule type" value="Genomic_DNA"/>
</dbReference>
<dbReference type="InterPro" id="IPR024271">
    <property type="entry name" value="DUF3782"/>
</dbReference>
<evidence type="ECO:0000313" key="2">
    <source>
        <dbReference type="EMBL" id="GBF79197.1"/>
    </source>
</evidence>
<accession>A0A401ID34</accession>
<dbReference type="Pfam" id="PF07788">
    <property type="entry name" value="PDDEXK_10"/>
    <property type="match status" value="1"/>
</dbReference>
<sequence length="264" mass="31353">MITAEKLNNKMTNENIRDIIQQELPNILQDREMRDFVLRTVHDYYAGKQETESRFDQIMAELRRDREEQARKWDEQNRKWDETNQSFKEIFARLDRQQEESDRKWEEQNRKWNEQNRKWEETQAEIRAMNRKHDSTIGALGARWGLHSESSFRNALKGILHDSFGVEVVNVTEYDDQGEVFGRPDQIELDLLIKNGLLILCEIKSSVSKPDVYSFEKKVQFYQTRHQRIANRKILISPMVNTRAGEIAKELGIEVYSYAEDVPV</sequence>
<protein>
    <recommendedName>
        <fullName evidence="4">DUF3782 domain-containing protein</fullName>
    </recommendedName>
</protein>
<dbReference type="Pfam" id="PF12644">
    <property type="entry name" value="DUF3782"/>
    <property type="match status" value="1"/>
</dbReference>
<evidence type="ECO:0008006" key="4">
    <source>
        <dbReference type="Google" id="ProtNLM"/>
    </source>
</evidence>
<name>A0A401ID34_APHSA</name>
<organism evidence="2 3">
    <name type="scientific">Aphanothece sacrum FPU1</name>
    <dbReference type="NCBI Taxonomy" id="1920663"/>
    <lineage>
        <taxon>Bacteria</taxon>
        <taxon>Bacillati</taxon>
        <taxon>Cyanobacteriota</taxon>
        <taxon>Cyanophyceae</taxon>
        <taxon>Oscillatoriophycideae</taxon>
        <taxon>Chroococcales</taxon>
        <taxon>Aphanothecaceae</taxon>
        <taxon>Aphanothece</taxon>
    </lineage>
</organism>
<keyword evidence="1" id="KW-0175">Coiled coil</keyword>
<dbReference type="SUPFAM" id="SSF52980">
    <property type="entry name" value="Restriction endonuclease-like"/>
    <property type="match status" value="1"/>
</dbReference>
<dbReference type="InterPro" id="IPR011335">
    <property type="entry name" value="Restrct_endonuc-II-like"/>
</dbReference>
<reference evidence="3" key="1">
    <citation type="submission" date="2017-05" db="EMBL/GenBank/DDBJ databases">
        <title>Physiological properties and genetic analysis related to exopolysaccharide production of fresh-water unicellular cyanobacterium Aphanothece sacrum, Suizenji Nori, that has been cultured as a food source in Japan.</title>
        <authorList>
            <person name="Kanesaki Y."/>
            <person name="Yoshikawa S."/>
            <person name="Ohki K."/>
        </authorList>
    </citation>
    <scope>NUCLEOTIDE SEQUENCE [LARGE SCALE GENOMIC DNA]</scope>
    <source>
        <strain evidence="3">FPU1</strain>
    </source>
</reference>
<keyword evidence="3" id="KW-1185">Reference proteome</keyword>
<feature type="coiled-coil region" evidence="1">
    <location>
        <begin position="48"/>
        <end position="122"/>
    </location>
</feature>
<comment type="caution">
    <text evidence="2">The sequence shown here is derived from an EMBL/GenBank/DDBJ whole genome shotgun (WGS) entry which is preliminary data.</text>
</comment>
<dbReference type="InterPro" id="IPR012431">
    <property type="entry name" value="PDDEXK_10"/>
</dbReference>